<dbReference type="Gene3D" id="3.40.50.11350">
    <property type="match status" value="1"/>
</dbReference>
<name>A0A9X5C6G4_9FIRM</name>
<evidence type="ECO:0000313" key="2">
    <source>
        <dbReference type="Proteomes" id="UP000474104"/>
    </source>
</evidence>
<comment type="caution">
    <text evidence="1">The sequence shown here is derived from an EMBL/GenBank/DDBJ whole genome shotgun (WGS) entry which is preliminary data.</text>
</comment>
<dbReference type="OrthoDB" id="9797950at2"/>
<proteinExistence type="predicted"/>
<dbReference type="Proteomes" id="UP000474104">
    <property type="component" value="Unassembled WGS sequence"/>
</dbReference>
<evidence type="ECO:0000313" key="1">
    <source>
        <dbReference type="EMBL" id="NDO68657.1"/>
    </source>
</evidence>
<dbReference type="EMBL" id="VIRB01000054">
    <property type="protein sequence ID" value="NDO68657.1"/>
    <property type="molecule type" value="Genomic_DNA"/>
</dbReference>
<organism evidence="1 2">
    <name type="scientific">Schaedlerella arabinosiphila</name>
    <dbReference type="NCBI Taxonomy" id="2044587"/>
    <lineage>
        <taxon>Bacteria</taxon>
        <taxon>Bacillati</taxon>
        <taxon>Bacillota</taxon>
        <taxon>Clostridia</taxon>
        <taxon>Lachnospirales</taxon>
        <taxon>Lachnospiraceae</taxon>
        <taxon>Schaedlerella</taxon>
    </lineage>
</organism>
<protein>
    <submittedName>
        <fullName evidence="1">Uncharacterized protein</fullName>
    </submittedName>
</protein>
<reference evidence="1 2" key="1">
    <citation type="submission" date="2019-07" db="EMBL/GenBank/DDBJ databases">
        <title>Draft genome sequences of 15 bacterial species constituting the stable defined intestinal microbiota of the GM15 gnotobiotic mouse model.</title>
        <authorList>
            <person name="Elie C."/>
            <person name="Mathieu A."/>
            <person name="Saliou A."/>
            <person name="Darnaud M."/>
            <person name="Leulier F."/>
            <person name="Tamellini A."/>
        </authorList>
    </citation>
    <scope>NUCLEOTIDE SEQUENCE [LARGE SCALE GENOMIC DNA]</scope>
    <source>
        <strain evidence="2">ASF 502</strain>
    </source>
</reference>
<dbReference type="RefSeq" id="WP_004071909.1">
    <property type="nucleotide sequence ID" value="NZ_VIRB01000054.1"/>
</dbReference>
<dbReference type="AlphaFoldDB" id="A0A9X5C6G4"/>
<sequence>MIRVYNGDAYGVQEEEYDRNQSLQFFLNGHKNEYILIYRGDRLLKVLSYYDVLYRREVPEKVLYLNRDLFQEARELFFSYEKADDRWNRAVAVCSGPDDAGCPGDVECILYYQQNLTSFIYQASEFEDYTFDEGLDLELLSRADTYIFEEFEEYTAFICDVLERKFPEKKKIFLDENADVFSCFHFHYCIGSRDTLFQNMDDVLHDSPDGKSHQMMDGQGKGPGQNAVYITSEREKDFFGRRFQKNIYSSLDIMTALFWQKKETGFGDLHPDKKFLLIRFPVYSSGLGDVIRFCMTKAAAVEFRKLDYIPVIDLSVPDGGNSFSGGREENIWEDFFEPLNEYRPEEVLQSRHVLLCSDKMDAFNPYMMEQYHNSGHMRTIYKKYLRLNEEMKAYIDPIRKRFFGNSEEHVLGVVARGTDYRYGGFDVPKPMEDTAYIELVQEKMEEWGCTSLLLATEDADIFEKFRQAGFGDRLKYLDQERFQYTDVNKKGLLVAKMKKADNDYHDEMPYLAVLYLLAECSALISNCRCGAFEVADFVNGGRYEHRYCCGEGEVE</sequence>
<accession>A0A9X5C6G4</accession>
<gene>
    <name evidence="1" type="ORF">FMM80_08190</name>
</gene>